<evidence type="ECO:0000313" key="2">
    <source>
        <dbReference type="Proteomes" id="UP000322699"/>
    </source>
</evidence>
<dbReference type="Proteomes" id="UP000322699">
    <property type="component" value="Unassembled WGS sequence"/>
</dbReference>
<accession>A0A5B1CIW0</accession>
<sequence>MNDSEIGLRIVCPFCPLHCDDVQISEPPKCSILESELARLNFGSVQARVGNQSRTLDEAWVAAKAIISKSEKVLLLVRSATLGQAKAIAGSRVTVATETTPTLIAVSKAIARCGTVTATLADIKQHADAIVVLGDIDSSVPRLMKNGGIGFQPVKTTSQAGSRCHLPKPDADSIAKLATDIRQGKLFAGDAYIAFILVSNAFDASQADVAVELLIKTVIWMNSADRPTHQRAVLLSLDPLASLRCTSAWTDGKRLSEVKESDFDHATIRIGKPTANQPAADIQIGGTDPGPKQAKVYLPASTPGIDHIDAVIRGDSTVTLPLGKIQASTTPSVADWIAKLS</sequence>
<dbReference type="RefSeq" id="WP_068261232.1">
    <property type="nucleotide sequence ID" value="NZ_LWSK01000023.1"/>
</dbReference>
<keyword evidence="2" id="KW-1185">Reference proteome</keyword>
<proteinExistence type="predicted"/>
<dbReference type="EMBL" id="VRLW01000001">
    <property type="protein sequence ID" value="KAA1259659.1"/>
    <property type="molecule type" value="Genomic_DNA"/>
</dbReference>
<reference evidence="1 2" key="1">
    <citation type="submission" date="2019-08" db="EMBL/GenBank/DDBJ databases">
        <title>Deep-cultivation of Planctomycetes and their phenomic and genomic characterization uncovers novel biology.</title>
        <authorList>
            <person name="Wiegand S."/>
            <person name="Jogler M."/>
            <person name="Boedeker C."/>
            <person name="Pinto D."/>
            <person name="Vollmers J."/>
            <person name="Rivas-Marin E."/>
            <person name="Kohn T."/>
            <person name="Peeters S.H."/>
            <person name="Heuer A."/>
            <person name="Rast P."/>
            <person name="Oberbeckmann S."/>
            <person name="Bunk B."/>
            <person name="Jeske O."/>
            <person name="Meyerdierks A."/>
            <person name="Storesund J.E."/>
            <person name="Kallscheuer N."/>
            <person name="Luecker S."/>
            <person name="Lage O.M."/>
            <person name="Pohl T."/>
            <person name="Merkel B.J."/>
            <person name="Hornburger P."/>
            <person name="Mueller R.-W."/>
            <person name="Bruemmer F."/>
            <person name="Labrenz M."/>
            <person name="Spormann A.M."/>
            <person name="Op Den Camp H."/>
            <person name="Overmann J."/>
            <person name="Amann R."/>
            <person name="Jetten M.S.M."/>
            <person name="Mascher T."/>
            <person name="Medema M.H."/>
            <person name="Devos D.P."/>
            <person name="Kaster A.-K."/>
            <person name="Ovreas L."/>
            <person name="Rohde M."/>
            <person name="Galperin M.Y."/>
            <person name="Jogler C."/>
        </authorList>
    </citation>
    <scope>NUCLEOTIDE SEQUENCE [LARGE SCALE GENOMIC DNA]</scope>
    <source>
        <strain evidence="1 2">LF1</strain>
    </source>
</reference>
<protein>
    <recommendedName>
        <fullName evidence="3">Formylmethanofuran dehydrogenase subunit B</fullName>
    </recommendedName>
</protein>
<dbReference type="OrthoDB" id="240576at2"/>
<dbReference type="AlphaFoldDB" id="A0A5B1CIW0"/>
<comment type="caution">
    <text evidence="1">The sequence shown here is derived from an EMBL/GenBank/DDBJ whole genome shotgun (WGS) entry which is preliminary data.</text>
</comment>
<evidence type="ECO:0000313" key="1">
    <source>
        <dbReference type="EMBL" id="KAA1259659.1"/>
    </source>
</evidence>
<organism evidence="1 2">
    <name type="scientific">Rubripirellula obstinata</name>
    <dbReference type="NCBI Taxonomy" id="406547"/>
    <lineage>
        <taxon>Bacteria</taxon>
        <taxon>Pseudomonadati</taxon>
        <taxon>Planctomycetota</taxon>
        <taxon>Planctomycetia</taxon>
        <taxon>Pirellulales</taxon>
        <taxon>Pirellulaceae</taxon>
        <taxon>Rubripirellula</taxon>
    </lineage>
</organism>
<gene>
    <name evidence="1" type="ORF">LF1_21940</name>
</gene>
<name>A0A5B1CIW0_9BACT</name>
<evidence type="ECO:0008006" key="3">
    <source>
        <dbReference type="Google" id="ProtNLM"/>
    </source>
</evidence>